<evidence type="ECO:0000313" key="1">
    <source>
        <dbReference type="EMBL" id="MDO6544958.1"/>
    </source>
</evidence>
<reference evidence="2" key="2">
    <citation type="submission" date="2017-07" db="EMBL/GenBank/DDBJ databases">
        <authorList>
            <person name="Gomez-Gil B."/>
            <person name="Enciso-Ibarra K."/>
        </authorList>
    </citation>
    <scope>NUCLEOTIDE SEQUENCE</scope>
    <source>
        <strain evidence="2">CAIM 1827</strain>
    </source>
</reference>
<evidence type="ECO:0000313" key="2">
    <source>
        <dbReference type="EMBL" id="OZS43653.1"/>
    </source>
</evidence>
<dbReference type="PROSITE" id="PS51257">
    <property type="entry name" value="PROKAR_LIPOPROTEIN"/>
    <property type="match status" value="1"/>
</dbReference>
<proteinExistence type="predicted"/>
<comment type="caution">
    <text evidence="1">The sequence shown here is derived from an EMBL/GenBank/DDBJ whole genome shotgun (WGS) entry which is preliminary data.</text>
</comment>
<accession>A0AAW7Y8H5</accession>
<reference evidence="1" key="3">
    <citation type="submission" date="2023-07" db="EMBL/GenBank/DDBJ databases">
        <title>Genome content predicts the carbon catabolic preferences of heterotrophic bacteria.</title>
        <authorList>
            <person name="Gralka M."/>
        </authorList>
    </citation>
    <scope>NUCLEOTIDE SEQUENCE</scope>
    <source>
        <strain evidence="1">G2M05</strain>
    </source>
</reference>
<dbReference type="AlphaFoldDB" id="A0AAW7Y8H5"/>
<dbReference type="Pfam" id="PF04351">
    <property type="entry name" value="PilP"/>
    <property type="match status" value="1"/>
</dbReference>
<dbReference type="EMBL" id="NOIF01000070">
    <property type="protein sequence ID" value="OZS43653.1"/>
    <property type="molecule type" value="Genomic_DNA"/>
</dbReference>
<dbReference type="EMBL" id="JAUOPU010000035">
    <property type="protein sequence ID" value="MDO6544958.1"/>
    <property type="molecule type" value="Genomic_DNA"/>
</dbReference>
<gene>
    <name evidence="2" type="ORF">ASV53_12115</name>
    <name evidence="1" type="ORF">Q4568_20690</name>
</gene>
<dbReference type="Gene3D" id="2.30.30.830">
    <property type="match status" value="1"/>
</dbReference>
<keyword evidence="3" id="KW-1185">Reference proteome</keyword>
<dbReference type="RefSeq" id="WP_062688381.1">
    <property type="nucleotide sequence ID" value="NZ_AP024850.1"/>
</dbReference>
<dbReference type="Proteomes" id="UP000215999">
    <property type="component" value="Unassembled WGS sequence"/>
</dbReference>
<evidence type="ECO:0000313" key="4">
    <source>
        <dbReference type="Proteomes" id="UP001170624"/>
    </source>
</evidence>
<reference evidence="2 3" key="1">
    <citation type="journal article" date="2016" name="Antonie Van Leeuwenhoek">
        <title>Photobacterium sanguinicancri sp. nov. isolated from marine animals.</title>
        <authorList>
            <person name="Gomez-Gil B."/>
            <person name="Roque A."/>
            <person name="Rotllant G."/>
            <person name="Romalde J.L."/>
            <person name="Doce A."/>
            <person name="Eggermont M."/>
            <person name="Defoirdt T."/>
        </authorList>
    </citation>
    <scope>NUCLEOTIDE SEQUENCE [LARGE SCALE GENOMIC DNA]</scope>
    <source>
        <strain evidence="2 3">CAIM 1827</strain>
    </source>
</reference>
<dbReference type="InterPro" id="IPR007446">
    <property type="entry name" value="PilP"/>
</dbReference>
<evidence type="ECO:0000313" key="3">
    <source>
        <dbReference type="Proteomes" id="UP000215999"/>
    </source>
</evidence>
<organism evidence="1 4">
    <name type="scientific">Photobacterium sanguinicancri</name>
    <dbReference type="NCBI Taxonomy" id="875932"/>
    <lineage>
        <taxon>Bacteria</taxon>
        <taxon>Pseudomonadati</taxon>
        <taxon>Pseudomonadota</taxon>
        <taxon>Gammaproteobacteria</taxon>
        <taxon>Vibrionales</taxon>
        <taxon>Vibrionaceae</taxon>
        <taxon>Photobacterium</taxon>
    </lineage>
</organism>
<dbReference type="Proteomes" id="UP001170624">
    <property type="component" value="Unassembled WGS sequence"/>
</dbReference>
<dbReference type="PIRSF" id="PIRSF016481">
    <property type="entry name" value="Pilus_assembly_PilP"/>
    <property type="match status" value="1"/>
</dbReference>
<sequence length="177" mass="20222">MKKGWLYISMILLLVGCRANTDSIDQFVSDAHTHAKIHVDPLPEPYYFVADDFVMTSDRLPFVQPQPEKIDGQEAQGKDCWQPDNTRHPQSLERFPLDQLAIKGVMDGGKQRWALIYTPESKLVKIREGQYLGLNHGRVLKVTPQFIDIEEILSDGKGCWLKRETQLALKAEDTPVF</sequence>
<protein>
    <submittedName>
        <fullName evidence="1">Pilus assembly protein PilP</fullName>
    </submittedName>
    <submittedName>
        <fullName evidence="2">Pilus assembly protein PilQ</fullName>
    </submittedName>
</protein>
<name>A0AAW7Y8H5_9GAMM</name>